<evidence type="ECO:0000259" key="3">
    <source>
        <dbReference type="Pfam" id="PF08402"/>
    </source>
</evidence>
<dbReference type="AlphaFoldDB" id="A0AAU7Q4N1"/>
<proteinExistence type="predicted"/>
<reference evidence="4" key="1">
    <citation type="submission" date="2024-06" db="EMBL/GenBank/DDBJ databases">
        <authorList>
            <person name="Coelho C."/>
            <person name="Bento M."/>
            <person name="Garcia E."/>
            <person name="Camelo A."/>
            <person name="Brandao I."/>
            <person name="Espirito Santo C."/>
            <person name="Trovao J."/>
            <person name="Verissimo A."/>
            <person name="Costa J."/>
            <person name="Tiago I."/>
        </authorList>
    </citation>
    <scope>NUCLEOTIDE SEQUENCE</scope>
    <source>
        <strain evidence="4">KWT182</strain>
    </source>
</reference>
<organism evidence="4">
    <name type="scientific">Acerihabitans sp. KWT182</name>
    <dbReference type="NCBI Taxonomy" id="3157919"/>
    <lineage>
        <taxon>Bacteria</taxon>
        <taxon>Pseudomonadati</taxon>
        <taxon>Pseudomonadota</taxon>
        <taxon>Gammaproteobacteria</taxon>
        <taxon>Enterobacterales</taxon>
        <taxon>Pectobacteriaceae</taxon>
        <taxon>Acerihabitans</taxon>
    </lineage>
</organism>
<name>A0AAU7Q4N1_9GAMM</name>
<dbReference type="SUPFAM" id="SSF50331">
    <property type="entry name" value="MOP-like"/>
    <property type="match status" value="1"/>
</dbReference>
<keyword evidence="1" id="KW-0813">Transport</keyword>
<evidence type="ECO:0000259" key="2">
    <source>
        <dbReference type="Pfam" id="PF00005"/>
    </source>
</evidence>
<dbReference type="Gene3D" id="2.40.50.100">
    <property type="match status" value="1"/>
</dbReference>
<evidence type="ECO:0000256" key="1">
    <source>
        <dbReference type="ARBA" id="ARBA00022448"/>
    </source>
</evidence>
<dbReference type="PANTHER" id="PTHR42781">
    <property type="entry name" value="SPERMIDINE/PUTRESCINE IMPORT ATP-BINDING PROTEIN POTA"/>
    <property type="match status" value="1"/>
</dbReference>
<dbReference type="InterPro" id="IPR003439">
    <property type="entry name" value="ABC_transporter-like_ATP-bd"/>
</dbReference>
<dbReference type="GO" id="GO:0022857">
    <property type="term" value="F:transmembrane transporter activity"/>
    <property type="evidence" value="ECO:0007669"/>
    <property type="project" value="InterPro"/>
</dbReference>
<dbReference type="GO" id="GO:0043190">
    <property type="term" value="C:ATP-binding cassette (ABC) transporter complex"/>
    <property type="evidence" value="ECO:0007669"/>
    <property type="project" value="InterPro"/>
</dbReference>
<dbReference type="InterPro" id="IPR008995">
    <property type="entry name" value="Mo/tungstate-bd_C_term_dom"/>
</dbReference>
<accession>A0AAU7Q4N1</accession>
<evidence type="ECO:0000313" key="4">
    <source>
        <dbReference type="EMBL" id="XBS67946.1"/>
    </source>
</evidence>
<dbReference type="GO" id="GO:0016887">
    <property type="term" value="F:ATP hydrolysis activity"/>
    <property type="evidence" value="ECO:0007669"/>
    <property type="project" value="InterPro"/>
</dbReference>
<feature type="domain" description="ABC transporter" evidence="2">
    <location>
        <begin position="6"/>
        <end position="42"/>
    </location>
</feature>
<dbReference type="GO" id="GO:0005524">
    <property type="term" value="F:ATP binding"/>
    <property type="evidence" value="ECO:0007669"/>
    <property type="project" value="UniProtKB-KW"/>
</dbReference>
<dbReference type="EMBL" id="CP157947">
    <property type="protein sequence ID" value="XBS67946.1"/>
    <property type="molecule type" value="Genomic_DNA"/>
</dbReference>
<gene>
    <name evidence="4" type="ORF">ABK905_13605</name>
</gene>
<dbReference type="Pfam" id="PF08402">
    <property type="entry name" value="TOBE_2"/>
    <property type="match status" value="1"/>
</dbReference>
<protein>
    <submittedName>
        <fullName evidence="4">ABC transporter ATP-binding protein</fullName>
    </submittedName>
</protein>
<keyword evidence="4" id="KW-0067">ATP-binding</keyword>
<dbReference type="PANTHER" id="PTHR42781:SF4">
    <property type="entry name" value="SPERMIDINE_PUTRESCINE IMPORT ATP-BINDING PROTEIN POTA"/>
    <property type="match status" value="1"/>
</dbReference>
<dbReference type="InterPro" id="IPR013611">
    <property type="entry name" value="Transp-assoc_OB_typ2"/>
</dbReference>
<dbReference type="InterPro" id="IPR050093">
    <property type="entry name" value="ABC_SmlMolc_Importer"/>
</dbReference>
<dbReference type="Pfam" id="PF00005">
    <property type="entry name" value="ABC_tran"/>
    <property type="match status" value="1"/>
</dbReference>
<keyword evidence="4" id="KW-0547">Nucleotide-binding</keyword>
<sequence>MVELGHVAQRFPRALSGGQQQRIALARCLVYQPGIILMDEPLGALDRQLRETMQMEIKRIHRESGATIIFVTHDQEEALALSDRICLMNEGRIAQVDTPQTIYDRPNSAFVAEFIGLSNIVKGEVRGDRLLTSLGAFELPDALQHGSEVSLVIRPEHVRLQASGHAALEGEISEQVYAGSETRVVVKLQGGKRFIVRSSGMAAGKIGDRVSLSWDVSHSRTVTG</sequence>
<dbReference type="Gene3D" id="3.40.50.300">
    <property type="entry name" value="P-loop containing nucleotide triphosphate hydrolases"/>
    <property type="match status" value="1"/>
</dbReference>
<dbReference type="InterPro" id="IPR027417">
    <property type="entry name" value="P-loop_NTPase"/>
</dbReference>
<dbReference type="SUPFAM" id="SSF52540">
    <property type="entry name" value="P-loop containing nucleoside triphosphate hydrolases"/>
    <property type="match status" value="1"/>
</dbReference>
<feature type="domain" description="Transport-associated OB type 2" evidence="3">
    <location>
        <begin position="151"/>
        <end position="218"/>
    </location>
</feature>